<organism evidence="1">
    <name type="scientific">marine metagenome</name>
    <dbReference type="NCBI Taxonomy" id="408172"/>
    <lineage>
        <taxon>unclassified sequences</taxon>
        <taxon>metagenomes</taxon>
        <taxon>ecological metagenomes</taxon>
    </lineage>
</organism>
<dbReference type="EMBL" id="UINC01180882">
    <property type="protein sequence ID" value="SVD90296.1"/>
    <property type="molecule type" value="Genomic_DNA"/>
</dbReference>
<dbReference type="AlphaFoldDB" id="A0A382Z466"/>
<gene>
    <name evidence="1" type="ORF">METZ01_LOCUS443150</name>
</gene>
<protein>
    <submittedName>
        <fullName evidence="1">Uncharacterized protein</fullName>
    </submittedName>
</protein>
<evidence type="ECO:0000313" key="1">
    <source>
        <dbReference type="EMBL" id="SVD90296.1"/>
    </source>
</evidence>
<reference evidence="1" key="1">
    <citation type="submission" date="2018-05" db="EMBL/GenBank/DDBJ databases">
        <authorList>
            <person name="Lanie J.A."/>
            <person name="Ng W.-L."/>
            <person name="Kazmierczak K.M."/>
            <person name="Andrzejewski T.M."/>
            <person name="Davidsen T.M."/>
            <person name="Wayne K.J."/>
            <person name="Tettelin H."/>
            <person name="Glass J.I."/>
            <person name="Rusch D."/>
            <person name="Podicherti R."/>
            <person name="Tsui H.-C.T."/>
            <person name="Winkler M.E."/>
        </authorList>
    </citation>
    <scope>NUCLEOTIDE SEQUENCE</scope>
</reference>
<sequence>MGGVFAQVAHLMGIPGKIEKLVTIDVWIVDQLVALVPYHPLLVAKVTVYLGIYRILFAGDDRFQAFALDAFGDGDAGKVANRGVEVPQVAQSVGSLACGYLRPGYDQRDSDCVLVHVLFAHQSMAAQGQSMVAREDDVGVFQPPVGSQLPDDSAPLLVDMIDH</sequence>
<proteinExistence type="predicted"/>
<feature type="non-terminal residue" evidence="1">
    <location>
        <position position="163"/>
    </location>
</feature>
<name>A0A382Z466_9ZZZZ</name>
<accession>A0A382Z466</accession>